<proteinExistence type="predicted"/>
<feature type="region of interest" description="Disordered" evidence="1">
    <location>
        <begin position="96"/>
        <end position="116"/>
    </location>
</feature>
<dbReference type="EMBL" id="JAHWGI010001343">
    <property type="protein sequence ID" value="KAK3928641.1"/>
    <property type="molecule type" value="Genomic_DNA"/>
</dbReference>
<feature type="non-terminal residue" evidence="2">
    <location>
        <position position="298"/>
    </location>
</feature>
<evidence type="ECO:0000256" key="1">
    <source>
        <dbReference type="SAM" id="MobiDB-lite"/>
    </source>
</evidence>
<protein>
    <submittedName>
        <fullName evidence="2">Extracellular matrix protein A</fullName>
    </submittedName>
</protein>
<feature type="non-terminal residue" evidence="2">
    <location>
        <position position="1"/>
    </location>
</feature>
<reference evidence="2" key="1">
    <citation type="submission" date="2021-07" db="EMBL/GenBank/DDBJ databases">
        <authorList>
            <person name="Catto M.A."/>
            <person name="Jacobson A."/>
            <person name="Kennedy G."/>
            <person name="Labadie P."/>
            <person name="Hunt B.G."/>
            <person name="Srinivasan R."/>
        </authorList>
    </citation>
    <scope>NUCLEOTIDE SEQUENCE</scope>
    <source>
        <strain evidence="2">PL_HMW_Pooled</strain>
        <tissue evidence="2">Head</tissue>
    </source>
</reference>
<gene>
    <name evidence="2" type="ORF">KUF71_016865</name>
</gene>
<reference evidence="2" key="2">
    <citation type="journal article" date="2023" name="BMC Genomics">
        <title>Pest status, molecular evolution, and epigenetic factors derived from the genome assembly of Frankliniella fusca, a thysanopteran phytovirus vector.</title>
        <authorList>
            <person name="Catto M.A."/>
            <person name="Labadie P.E."/>
            <person name="Jacobson A.L."/>
            <person name="Kennedy G.G."/>
            <person name="Srinivasan R."/>
            <person name="Hunt B.G."/>
        </authorList>
    </citation>
    <scope>NUCLEOTIDE SEQUENCE</scope>
    <source>
        <strain evidence="2">PL_HMW_Pooled</strain>
    </source>
</reference>
<name>A0AAE1LQA2_9NEOP</name>
<feature type="region of interest" description="Disordered" evidence="1">
    <location>
        <begin position="1"/>
        <end position="23"/>
    </location>
</feature>
<dbReference type="Proteomes" id="UP001219518">
    <property type="component" value="Unassembled WGS sequence"/>
</dbReference>
<accession>A0AAE1LQA2</accession>
<evidence type="ECO:0000313" key="2">
    <source>
        <dbReference type="EMBL" id="KAK3928641.1"/>
    </source>
</evidence>
<dbReference type="AlphaFoldDB" id="A0AAE1LQA2"/>
<comment type="caution">
    <text evidence="2">The sequence shown here is derived from an EMBL/GenBank/DDBJ whole genome shotgun (WGS) entry which is preliminary data.</text>
</comment>
<keyword evidence="3" id="KW-1185">Reference proteome</keyword>
<sequence>LTSRRPRPQPARASVEEDWETVPPHLLSTSASADEWETVPPHLLSTSTSNEYVLTLRRPIPQQARASVEKDWEIVPPHLLSTSACNDNGMRLPHSTQLNNNNLHKRRPLGDVPSNSKRFIPTNNFSNICALRYDGIKKAVGGETSANPKITYLFIPCNGASASAGASAVGEVNSAVTFTSSCSQQASAPAIAVSSLVKGVNSEVTPSASTKQAAAAAIPVSSDEVNIAFTPSATTEQAAAASIPVSSDEVNIAFTPSDSTKQAAAAAILVSSDEVNIAFTPSASTEQAAAAAIPVSSD</sequence>
<organism evidence="2 3">
    <name type="scientific">Frankliniella fusca</name>
    <dbReference type="NCBI Taxonomy" id="407009"/>
    <lineage>
        <taxon>Eukaryota</taxon>
        <taxon>Metazoa</taxon>
        <taxon>Ecdysozoa</taxon>
        <taxon>Arthropoda</taxon>
        <taxon>Hexapoda</taxon>
        <taxon>Insecta</taxon>
        <taxon>Pterygota</taxon>
        <taxon>Neoptera</taxon>
        <taxon>Paraneoptera</taxon>
        <taxon>Thysanoptera</taxon>
        <taxon>Terebrantia</taxon>
        <taxon>Thripoidea</taxon>
        <taxon>Thripidae</taxon>
        <taxon>Frankliniella</taxon>
    </lineage>
</organism>
<evidence type="ECO:0000313" key="3">
    <source>
        <dbReference type="Proteomes" id="UP001219518"/>
    </source>
</evidence>